<evidence type="ECO:0000313" key="12">
    <source>
        <dbReference type="EMBL" id="SUZ72023.1"/>
    </source>
</evidence>
<sequence>MKELSYLNKYIYKYKFYYLIGSFFILVSTFFAIIPATLIRETFNMIEEGYSLYILNEDFDLRENVFKDILLYTSGIILAAIVRGIFMYLMRQTIIVASRKIEYDLKNEIYYHYQTLPLEFYNNNNTGDLMNRISEDVSKVRMYLGPALMYGLNITILILMVIPFMLYINPTLTFYSLLPLPLLCISIYSVQNIINKKSEEIQKSLSDLSTYVQETFSGIRLIKSFVREINFTKVFDKKSEKYKSISLKLQFVMALFFPIVMTLIGLSIIITVYVGALEFFKGNITIGNIAEFLIYVYLLTWPVTALGWLTSIIQRASASQKRINEFLNQKTNIISKSNKILNLKGKIEFKDVSFIYPDTGIKALDNLNFKVKAGESLGIIGSTGSGKSTIANSIMRLFDINKGKILIDDEDIKDLHLINFRKQIGYVPQDVFLFSDTITNNILFGCQNEDFNLVLEAAKNTDLMRNINSFPKKFETKIGERGITLSGGQKQRISIARAIIKKPKILILDDCLSALDTKTENIILENFKKIMKETTTIIISHRISSVKLANQIIVIEDGEIIESGSHKTLLNNKKRYYKTYNRQIEKNKKELNIN</sequence>
<feature type="domain" description="ABC transmembrane type-1" evidence="11">
    <location>
        <begin position="19"/>
        <end position="315"/>
    </location>
</feature>
<evidence type="ECO:0000256" key="6">
    <source>
        <dbReference type="ARBA" id="ARBA00022840"/>
    </source>
</evidence>
<dbReference type="GO" id="GO:0016887">
    <property type="term" value="F:ATP hydrolysis activity"/>
    <property type="evidence" value="ECO:0007669"/>
    <property type="project" value="InterPro"/>
</dbReference>
<keyword evidence="7 9" id="KW-1133">Transmembrane helix</keyword>
<dbReference type="PROSITE" id="PS50893">
    <property type="entry name" value="ABC_TRANSPORTER_2"/>
    <property type="match status" value="1"/>
</dbReference>
<feature type="transmembrane region" description="Helical" evidence="9">
    <location>
        <begin position="69"/>
        <end position="90"/>
    </location>
</feature>
<dbReference type="InterPro" id="IPR003593">
    <property type="entry name" value="AAA+_ATPase"/>
</dbReference>
<name>A0A381Q337_9ZZZZ</name>
<feature type="domain" description="ABC transporter" evidence="10">
    <location>
        <begin position="347"/>
        <end position="582"/>
    </location>
</feature>
<dbReference type="Pfam" id="PF00664">
    <property type="entry name" value="ABC_membrane"/>
    <property type="match status" value="1"/>
</dbReference>
<keyword evidence="2" id="KW-0813">Transport</keyword>
<feature type="transmembrane region" description="Helical" evidence="9">
    <location>
        <begin position="251"/>
        <end position="274"/>
    </location>
</feature>
<dbReference type="Gene3D" id="1.20.1560.10">
    <property type="entry name" value="ABC transporter type 1, transmembrane domain"/>
    <property type="match status" value="1"/>
</dbReference>
<feature type="transmembrane region" description="Helical" evidence="9">
    <location>
        <begin position="294"/>
        <end position="313"/>
    </location>
</feature>
<dbReference type="GO" id="GO:0015421">
    <property type="term" value="F:ABC-type oligopeptide transporter activity"/>
    <property type="evidence" value="ECO:0007669"/>
    <property type="project" value="TreeGrafter"/>
</dbReference>
<dbReference type="PANTHER" id="PTHR43394">
    <property type="entry name" value="ATP-DEPENDENT PERMEASE MDL1, MITOCHONDRIAL"/>
    <property type="match status" value="1"/>
</dbReference>
<dbReference type="SMART" id="SM00382">
    <property type="entry name" value="AAA"/>
    <property type="match status" value="1"/>
</dbReference>
<evidence type="ECO:0000256" key="9">
    <source>
        <dbReference type="SAM" id="Phobius"/>
    </source>
</evidence>
<protein>
    <recommendedName>
        <fullName evidence="13">ABC transmembrane type-1 domain-containing protein</fullName>
    </recommendedName>
</protein>
<reference evidence="12" key="1">
    <citation type="submission" date="2018-05" db="EMBL/GenBank/DDBJ databases">
        <authorList>
            <person name="Lanie J.A."/>
            <person name="Ng W.-L."/>
            <person name="Kazmierczak K.M."/>
            <person name="Andrzejewski T.M."/>
            <person name="Davidsen T.M."/>
            <person name="Wayne K.J."/>
            <person name="Tettelin H."/>
            <person name="Glass J.I."/>
            <person name="Rusch D."/>
            <person name="Podicherti R."/>
            <person name="Tsui H.-C.T."/>
            <person name="Winkler M.E."/>
        </authorList>
    </citation>
    <scope>NUCLEOTIDE SEQUENCE</scope>
</reference>
<dbReference type="CDD" id="cd18541">
    <property type="entry name" value="ABC_6TM_TmrB_like"/>
    <property type="match status" value="1"/>
</dbReference>
<evidence type="ECO:0000256" key="1">
    <source>
        <dbReference type="ARBA" id="ARBA00004651"/>
    </source>
</evidence>
<dbReference type="PROSITE" id="PS50929">
    <property type="entry name" value="ABC_TM1F"/>
    <property type="match status" value="1"/>
</dbReference>
<dbReference type="PROSITE" id="PS00211">
    <property type="entry name" value="ABC_TRANSPORTER_1"/>
    <property type="match status" value="1"/>
</dbReference>
<evidence type="ECO:0000256" key="4">
    <source>
        <dbReference type="ARBA" id="ARBA00022692"/>
    </source>
</evidence>
<dbReference type="EMBL" id="UINC01001140">
    <property type="protein sequence ID" value="SUZ72023.1"/>
    <property type="molecule type" value="Genomic_DNA"/>
</dbReference>
<dbReference type="Gene3D" id="3.40.50.300">
    <property type="entry name" value="P-loop containing nucleotide triphosphate hydrolases"/>
    <property type="match status" value="1"/>
</dbReference>
<dbReference type="GO" id="GO:0005524">
    <property type="term" value="F:ATP binding"/>
    <property type="evidence" value="ECO:0007669"/>
    <property type="project" value="UniProtKB-KW"/>
</dbReference>
<dbReference type="SUPFAM" id="SSF52540">
    <property type="entry name" value="P-loop containing nucleoside triphosphate hydrolases"/>
    <property type="match status" value="1"/>
</dbReference>
<accession>A0A381Q337</accession>
<feature type="transmembrane region" description="Helical" evidence="9">
    <location>
        <begin position="174"/>
        <end position="194"/>
    </location>
</feature>
<evidence type="ECO:0000256" key="2">
    <source>
        <dbReference type="ARBA" id="ARBA00022448"/>
    </source>
</evidence>
<keyword evidence="5" id="KW-0547">Nucleotide-binding</keyword>
<evidence type="ECO:0000259" key="10">
    <source>
        <dbReference type="PROSITE" id="PS50893"/>
    </source>
</evidence>
<dbReference type="InterPro" id="IPR036640">
    <property type="entry name" value="ABC1_TM_sf"/>
</dbReference>
<dbReference type="FunFam" id="3.40.50.300:FF:000221">
    <property type="entry name" value="Multidrug ABC transporter ATP-binding protein"/>
    <property type="match status" value="1"/>
</dbReference>
<evidence type="ECO:0000256" key="5">
    <source>
        <dbReference type="ARBA" id="ARBA00022741"/>
    </source>
</evidence>
<evidence type="ECO:0000256" key="8">
    <source>
        <dbReference type="ARBA" id="ARBA00023136"/>
    </source>
</evidence>
<dbReference type="PANTHER" id="PTHR43394:SF1">
    <property type="entry name" value="ATP-BINDING CASSETTE SUB-FAMILY B MEMBER 10, MITOCHONDRIAL"/>
    <property type="match status" value="1"/>
</dbReference>
<dbReference type="InterPro" id="IPR039421">
    <property type="entry name" value="Type_1_exporter"/>
</dbReference>
<feature type="transmembrane region" description="Helical" evidence="9">
    <location>
        <begin position="147"/>
        <end position="168"/>
    </location>
</feature>
<evidence type="ECO:0000256" key="7">
    <source>
        <dbReference type="ARBA" id="ARBA00022989"/>
    </source>
</evidence>
<dbReference type="SUPFAM" id="SSF90123">
    <property type="entry name" value="ABC transporter transmembrane region"/>
    <property type="match status" value="1"/>
</dbReference>
<dbReference type="InterPro" id="IPR011527">
    <property type="entry name" value="ABC1_TM_dom"/>
</dbReference>
<gene>
    <name evidence="12" type="ORF">METZ01_LOCUS24877</name>
</gene>
<evidence type="ECO:0000256" key="3">
    <source>
        <dbReference type="ARBA" id="ARBA00022475"/>
    </source>
</evidence>
<dbReference type="Pfam" id="PF00005">
    <property type="entry name" value="ABC_tran"/>
    <property type="match status" value="1"/>
</dbReference>
<comment type="subcellular location">
    <subcellularLocation>
        <location evidence="1">Cell membrane</location>
        <topology evidence="1">Multi-pass membrane protein</topology>
    </subcellularLocation>
</comment>
<evidence type="ECO:0008006" key="13">
    <source>
        <dbReference type="Google" id="ProtNLM"/>
    </source>
</evidence>
<keyword evidence="6" id="KW-0067">ATP-binding</keyword>
<feature type="transmembrane region" description="Helical" evidence="9">
    <location>
        <begin position="16"/>
        <end position="39"/>
    </location>
</feature>
<keyword evidence="8 9" id="KW-0472">Membrane</keyword>
<dbReference type="AlphaFoldDB" id="A0A381Q337"/>
<keyword evidence="3" id="KW-1003">Cell membrane</keyword>
<dbReference type="InterPro" id="IPR017871">
    <property type="entry name" value="ABC_transporter-like_CS"/>
</dbReference>
<organism evidence="12">
    <name type="scientific">marine metagenome</name>
    <dbReference type="NCBI Taxonomy" id="408172"/>
    <lineage>
        <taxon>unclassified sequences</taxon>
        <taxon>metagenomes</taxon>
        <taxon>ecological metagenomes</taxon>
    </lineage>
</organism>
<dbReference type="InterPro" id="IPR027417">
    <property type="entry name" value="P-loop_NTPase"/>
</dbReference>
<evidence type="ECO:0000259" key="11">
    <source>
        <dbReference type="PROSITE" id="PS50929"/>
    </source>
</evidence>
<proteinExistence type="predicted"/>
<dbReference type="GO" id="GO:0005886">
    <property type="term" value="C:plasma membrane"/>
    <property type="evidence" value="ECO:0007669"/>
    <property type="project" value="UniProtKB-SubCell"/>
</dbReference>
<keyword evidence="4 9" id="KW-0812">Transmembrane</keyword>
<dbReference type="InterPro" id="IPR003439">
    <property type="entry name" value="ABC_transporter-like_ATP-bd"/>
</dbReference>